<evidence type="ECO:0000313" key="2">
    <source>
        <dbReference type="Proteomes" id="UP000094527"/>
    </source>
</evidence>
<dbReference type="Proteomes" id="UP000094527">
    <property type="component" value="Unassembled WGS sequence"/>
</dbReference>
<name>A0A1D2N9V0_ORCCI</name>
<gene>
    <name evidence="1" type="ORF">Ocin01_04653</name>
</gene>
<keyword evidence="2" id="KW-1185">Reference proteome</keyword>
<reference evidence="1 2" key="1">
    <citation type="journal article" date="2016" name="Genome Biol. Evol.">
        <title>Gene Family Evolution Reflects Adaptation to Soil Environmental Stressors in the Genome of the Collembolan Orchesella cincta.</title>
        <authorList>
            <person name="Faddeeva-Vakhrusheva A."/>
            <person name="Derks M.F."/>
            <person name="Anvar S.Y."/>
            <person name="Agamennone V."/>
            <person name="Suring W."/>
            <person name="Smit S."/>
            <person name="van Straalen N.M."/>
            <person name="Roelofs D."/>
        </authorList>
    </citation>
    <scope>NUCLEOTIDE SEQUENCE [LARGE SCALE GENOMIC DNA]</scope>
    <source>
        <tissue evidence="1">Mixed pool</tissue>
    </source>
</reference>
<sequence>MQYHHHHHQIACRPKFVCICETRPTHPNRDLWGTPAAIIVCKQQQENKTTTQKCRNEDMELTLVLIILKKFSMEGISMTDSLDWDGDAKMARGSGSAPKYLFFKHKFHPECGVIELEVLVLVYSCGDRYAQLLLFWLVVRKQQFQSWSCLTHHDHCVRDCPRKDKDYDNGPFPQWDASCSSDSPELWLVAEVSKLFDESPSPSYTGMCSTLKSDPL</sequence>
<dbReference type="AlphaFoldDB" id="A0A1D2N9V0"/>
<evidence type="ECO:0000313" key="1">
    <source>
        <dbReference type="EMBL" id="ODN02030.1"/>
    </source>
</evidence>
<protein>
    <submittedName>
        <fullName evidence="1">Uncharacterized protein</fullName>
    </submittedName>
</protein>
<accession>A0A1D2N9V0</accession>
<organism evidence="1 2">
    <name type="scientific">Orchesella cincta</name>
    <name type="common">Springtail</name>
    <name type="synonym">Podura cincta</name>
    <dbReference type="NCBI Taxonomy" id="48709"/>
    <lineage>
        <taxon>Eukaryota</taxon>
        <taxon>Metazoa</taxon>
        <taxon>Ecdysozoa</taxon>
        <taxon>Arthropoda</taxon>
        <taxon>Hexapoda</taxon>
        <taxon>Collembola</taxon>
        <taxon>Entomobryomorpha</taxon>
        <taxon>Entomobryoidea</taxon>
        <taxon>Orchesellidae</taxon>
        <taxon>Orchesellinae</taxon>
        <taxon>Orchesella</taxon>
    </lineage>
</organism>
<proteinExistence type="predicted"/>
<dbReference type="EMBL" id="LJIJ01000127">
    <property type="protein sequence ID" value="ODN02030.1"/>
    <property type="molecule type" value="Genomic_DNA"/>
</dbReference>
<comment type="caution">
    <text evidence="1">The sequence shown here is derived from an EMBL/GenBank/DDBJ whole genome shotgun (WGS) entry which is preliminary data.</text>
</comment>